<feature type="region of interest" description="Disordered" evidence="1">
    <location>
        <begin position="28"/>
        <end position="57"/>
    </location>
</feature>
<feature type="non-terminal residue" evidence="2">
    <location>
        <position position="1"/>
    </location>
</feature>
<organism evidence="2 3">
    <name type="scientific">Acanthisitta chloris</name>
    <name type="common">rifleman</name>
    <dbReference type="NCBI Taxonomy" id="57068"/>
    <lineage>
        <taxon>Eukaryota</taxon>
        <taxon>Metazoa</taxon>
        <taxon>Chordata</taxon>
        <taxon>Craniata</taxon>
        <taxon>Vertebrata</taxon>
        <taxon>Euteleostomi</taxon>
        <taxon>Archelosauria</taxon>
        <taxon>Archosauria</taxon>
        <taxon>Dinosauria</taxon>
        <taxon>Saurischia</taxon>
        <taxon>Theropoda</taxon>
        <taxon>Coelurosauria</taxon>
        <taxon>Aves</taxon>
        <taxon>Neognathae</taxon>
        <taxon>Neoaves</taxon>
        <taxon>Telluraves</taxon>
        <taxon>Australaves</taxon>
        <taxon>Passeriformes</taxon>
        <taxon>Acanthisittidae</taxon>
        <taxon>Acanthisitta</taxon>
    </lineage>
</organism>
<feature type="compositionally biased region" description="Pro residues" evidence="1">
    <location>
        <begin position="44"/>
        <end position="54"/>
    </location>
</feature>
<reference evidence="2 3" key="1">
    <citation type="submission" date="2014-04" db="EMBL/GenBank/DDBJ databases">
        <title>Genome evolution of avian class.</title>
        <authorList>
            <person name="Zhang G."/>
            <person name="Li C."/>
        </authorList>
    </citation>
    <scope>NUCLEOTIDE SEQUENCE [LARGE SCALE GENOMIC DNA]</scope>
    <source>
        <strain evidence="2">BGI_N310</strain>
    </source>
</reference>
<gene>
    <name evidence="2" type="ORF">N310_10591</name>
</gene>
<dbReference type="EMBL" id="KK832581">
    <property type="protein sequence ID" value="KFP77658.1"/>
    <property type="molecule type" value="Genomic_DNA"/>
</dbReference>
<proteinExistence type="predicted"/>
<protein>
    <recommendedName>
        <fullName evidence="4">Glutamine-rich protein 2</fullName>
    </recommendedName>
</protein>
<evidence type="ECO:0008006" key="4">
    <source>
        <dbReference type="Google" id="ProtNLM"/>
    </source>
</evidence>
<name>A0A091MMT0_9PASS</name>
<evidence type="ECO:0000313" key="3">
    <source>
        <dbReference type="Proteomes" id="UP000053537"/>
    </source>
</evidence>
<sequence length="87" mass="9413">SVTPSSSQFIPVTPSIFQSLLVPPNPSQYGSVTSQFPPSSLPVHPSPSQFPPSPSQSLPVWINDLPVRPSYSQYIPVHPSPSQSPQY</sequence>
<feature type="non-terminal residue" evidence="2">
    <location>
        <position position="87"/>
    </location>
</feature>
<accession>A0A091MMT0</accession>
<dbReference type="Proteomes" id="UP000053537">
    <property type="component" value="Unassembled WGS sequence"/>
</dbReference>
<evidence type="ECO:0000313" key="2">
    <source>
        <dbReference type="EMBL" id="KFP77658.1"/>
    </source>
</evidence>
<dbReference type="AlphaFoldDB" id="A0A091MMT0"/>
<evidence type="ECO:0000256" key="1">
    <source>
        <dbReference type="SAM" id="MobiDB-lite"/>
    </source>
</evidence>
<keyword evidence="3" id="KW-1185">Reference proteome</keyword>